<dbReference type="PRINTS" id="PR00328">
    <property type="entry name" value="SAR1GTPBP"/>
</dbReference>
<feature type="binding site" evidence="4">
    <location>
        <position position="154"/>
    </location>
    <ligand>
        <name>Mg(2+)</name>
        <dbReference type="ChEBI" id="CHEBI:18420"/>
    </ligand>
</feature>
<dbReference type="GO" id="GO:0043001">
    <property type="term" value="P:Golgi to plasma membrane protein transport"/>
    <property type="evidence" value="ECO:0007669"/>
    <property type="project" value="TreeGrafter"/>
</dbReference>
<dbReference type="SMART" id="SM00175">
    <property type="entry name" value="RAB"/>
    <property type="match status" value="1"/>
</dbReference>
<dbReference type="VEuPathDB" id="FungiDB:AMAG_08696"/>
<name>A0A0L0SMI2_ALLM3</name>
<dbReference type="SMART" id="SM00177">
    <property type="entry name" value="ARF"/>
    <property type="match status" value="1"/>
</dbReference>
<dbReference type="OrthoDB" id="414781at2759"/>
<feature type="binding site" evidence="4">
    <location>
        <position position="178"/>
    </location>
    <ligand>
        <name>Mg(2+)</name>
        <dbReference type="ChEBI" id="CHEBI:18420"/>
    </ligand>
</feature>
<dbReference type="GO" id="GO:0005525">
    <property type="term" value="F:GTP binding"/>
    <property type="evidence" value="ECO:0007669"/>
    <property type="project" value="UniProtKB-KW"/>
</dbReference>
<dbReference type="InterPro" id="IPR027417">
    <property type="entry name" value="P-loop_NTPase"/>
</dbReference>
<reference evidence="6" key="2">
    <citation type="submission" date="2009-11" db="EMBL/GenBank/DDBJ databases">
        <title>The Genome Sequence of Allomyces macrogynus strain ATCC 38327.</title>
        <authorList>
            <consortium name="The Broad Institute Genome Sequencing Platform"/>
            <person name="Russ C."/>
            <person name="Cuomo C."/>
            <person name="Shea T."/>
            <person name="Young S.K."/>
            <person name="Zeng Q."/>
            <person name="Koehrsen M."/>
            <person name="Haas B."/>
            <person name="Borodovsky M."/>
            <person name="Guigo R."/>
            <person name="Alvarado L."/>
            <person name="Berlin A."/>
            <person name="Borenstein D."/>
            <person name="Chen Z."/>
            <person name="Engels R."/>
            <person name="Freedman E."/>
            <person name="Gellesch M."/>
            <person name="Goldberg J."/>
            <person name="Griggs A."/>
            <person name="Gujja S."/>
            <person name="Heiman D."/>
            <person name="Hepburn T."/>
            <person name="Howarth C."/>
            <person name="Jen D."/>
            <person name="Larson L."/>
            <person name="Lewis B."/>
            <person name="Mehta T."/>
            <person name="Park D."/>
            <person name="Pearson M."/>
            <person name="Roberts A."/>
            <person name="Saif S."/>
            <person name="Shenoy N."/>
            <person name="Sisk P."/>
            <person name="Stolte C."/>
            <person name="Sykes S."/>
            <person name="Walk T."/>
            <person name="White J."/>
            <person name="Yandava C."/>
            <person name="Burger G."/>
            <person name="Gray M.W."/>
            <person name="Holland P.W.H."/>
            <person name="King N."/>
            <person name="Lang F.B.F."/>
            <person name="Roger A.J."/>
            <person name="Ruiz-Trillo I."/>
            <person name="Lander E."/>
            <person name="Nusbaum C."/>
        </authorList>
    </citation>
    <scope>NUCLEOTIDE SEQUENCE [LARGE SCALE GENOMIC DNA]</scope>
    <source>
        <strain evidence="6">ATCC 38327</strain>
    </source>
</reference>
<dbReference type="GO" id="GO:0005794">
    <property type="term" value="C:Golgi apparatus"/>
    <property type="evidence" value="ECO:0007669"/>
    <property type="project" value="TreeGrafter"/>
</dbReference>
<dbReference type="GO" id="GO:0006886">
    <property type="term" value="P:intracellular protein transport"/>
    <property type="evidence" value="ECO:0007669"/>
    <property type="project" value="TreeGrafter"/>
</dbReference>
<dbReference type="OMA" id="ANACAYR"/>
<dbReference type="SMART" id="SM00178">
    <property type="entry name" value="SAR"/>
    <property type="match status" value="1"/>
</dbReference>
<organism evidence="5 6">
    <name type="scientific">Allomyces macrogynus (strain ATCC 38327)</name>
    <name type="common">Allomyces javanicus var. macrogynus</name>
    <dbReference type="NCBI Taxonomy" id="578462"/>
    <lineage>
        <taxon>Eukaryota</taxon>
        <taxon>Fungi</taxon>
        <taxon>Fungi incertae sedis</taxon>
        <taxon>Blastocladiomycota</taxon>
        <taxon>Blastocladiomycetes</taxon>
        <taxon>Blastocladiales</taxon>
        <taxon>Blastocladiaceae</taxon>
        <taxon>Allomyces</taxon>
    </lineage>
</organism>
<evidence type="ECO:0000256" key="1">
    <source>
        <dbReference type="ARBA" id="ARBA00022741"/>
    </source>
</evidence>
<dbReference type="Proteomes" id="UP000054350">
    <property type="component" value="Unassembled WGS sequence"/>
</dbReference>
<dbReference type="GO" id="GO:0003924">
    <property type="term" value="F:GTPase activity"/>
    <property type="evidence" value="ECO:0007669"/>
    <property type="project" value="InterPro"/>
</dbReference>
<accession>A0A0L0SMI2</accession>
<dbReference type="NCBIfam" id="TIGR00231">
    <property type="entry name" value="small_GTP"/>
    <property type="match status" value="1"/>
</dbReference>
<feature type="binding site" evidence="3">
    <location>
        <begin position="147"/>
        <end position="154"/>
    </location>
    <ligand>
        <name>GTP</name>
        <dbReference type="ChEBI" id="CHEBI:37565"/>
    </ligand>
</feature>
<dbReference type="AlphaFoldDB" id="A0A0L0SMI2"/>
<evidence type="ECO:0000313" key="6">
    <source>
        <dbReference type="Proteomes" id="UP000054350"/>
    </source>
</evidence>
<dbReference type="InterPro" id="IPR005225">
    <property type="entry name" value="Small_GTP-bd"/>
</dbReference>
<dbReference type="FunFam" id="3.40.50.300:FF:001317">
    <property type="entry name" value="Putative ADP-ribosylation factor"/>
    <property type="match status" value="1"/>
</dbReference>
<dbReference type="PROSITE" id="PS51419">
    <property type="entry name" value="RAB"/>
    <property type="match status" value="1"/>
</dbReference>
<evidence type="ECO:0000256" key="3">
    <source>
        <dbReference type="PIRSR" id="PIRSR606689-1"/>
    </source>
</evidence>
<keyword evidence="4" id="KW-0479">Metal-binding</keyword>
<dbReference type="EMBL" id="GG745342">
    <property type="protein sequence ID" value="KNE63590.1"/>
    <property type="molecule type" value="Genomic_DNA"/>
</dbReference>
<dbReference type="STRING" id="578462.A0A0L0SMI2"/>
<dbReference type="InterPro" id="IPR006689">
    <property type="entry name" value="Small_GTPase_ARF/SAR"/>
</dbReference>
<dbReference type="eggNOG" id="KOG0076">
    <property type="taxonomic scope" value="Eukaryota"/>
</dbReference>
<dbReference type="PANTHER" id="PTHR45909">
    <property type="entry name" value="ADP-RIBOSYLATION FACTOR-RELATED PROTEIN 1"/>
    <property type="match status" value="1"/>
</dbReference>
<dbReference type="Pfam" id="PF00025">
    <property type="entry name" value="Arf"/>
    <property type="match status" value="1"/>
</dbReference>
<gene>
    <name evidence="5" type="ORF">AMAG_08696</name>
</gene>
<feature type="binding site" evidence="3">
    <location>
        <begin position="256"/>
        <end position="259"/>
    </location>
    <ligand>
        <name>GTP</name>
        <dbReference type="ChEBI" id="CHEBI:37565"/>
    </ligand>
</feature>
<dbReference type="SUPFAM" id="SSF52540">
    <property type="entry name" value="P-loop containing nucleoside triphosphate hydrolases"/>
    <property type="match status" value="1"/>
</dbReference>
<dbReference type="InterPro" id="IPR024156">
    <property type="entry name" value="Small_GTPase_ARF"/>
</dbReference>
<keyword evidence="2 3" id="KW-0342">GTP-binding</keyword>
<dbReference type="GO" id="GO:0034067">
    <property type="term" value="P:protein localization to Golgi apparatus"/>
    <property type="evidence" value="ECO:0007669"/>
    <property type="project" value="TreeGrafter"/>
</dbReference>
<evidence type="ECO:0000256" key="2">
    <source>
        <dbReference type="ARBA" id="ARBA00023134"/>
    </source>
</evidence>
<dbReference type="Gene3D" id="3.40.50.300">
    <property type="entry name" value="P-loop containing nucleotide triphosphate hydrolases"/>
    <property type="match status" value="1"/>
</dbReference>
<feature type="binding site" evidence="3">
    <location>
        <position position="200"/>
    </location>
    <ligand>
        <name>GTP</name>
        <dbReference type="ChEBI" id="CHEBI:37565"/>
    </ligand>
</feature>
<dbReference type="CDD" id="cd04160">
    <property type="entry name" value="Arfrp1"/>
    <property type="match status" value="1"/>
</dbReference>
<dbReference type="GO" id="GO:0046872">
    <property type="term" value="F:metal ion binding"/>
    <property type="evidence" value="ECO:0007669"/>
    <property type="project" value="UniProtKB-KW"/>
</dbReference>
<dbReference type="PANTHER" id="PTHR45909:SF1">
    <property type="entry name" value="ADP-RIBOSYLATION FACTOR-RELATED PROTEIN 1"/>
    <property type="match status" value="1"/>
</dbReference>
<keyword evidence="1 3" id="KW-0547">Nucleotide-binding</keyword>
<reference evidence="5 6" key="1">
    <citation type="submission" date="2009-11" db="EMBL/GenBank/DDBJ databases">
        <title>Annotation of Allomyces macrogynus ATCC 38327.</title>
        <authorList>
            <consortium name="The Broad Institute Genome Sequencing Platform"/>
            <person name="Russ C."/>
            <person name="Cuomo C."/>
            <person name="Burger G."/>
            <person name="Gray M.W."/>
            <person name="Holland P.W.H."/>
            <person name="King N."/>
            <person name="Lang F.B.F."/>
            <person name="Roger A.J."/>
            <person name="Ruiz-Trillo I."/>
            <person name="Young S.K."/>
            <person name="Zeng Q."/>
            <person name="Gargeya S."/>
            <person name="Fitzgerald M."/>
            <person name="Haas B."/>
            <person name="Abouelleil A."/>
            <person name="Alvarado L."/>
            <person name="Arachchi H.M."/>
            <person name="Berlin A."/>
            <person name="Chapman S.B."/>
            <person name="Gearin G."/>
            <person name="Goldberg J."/>
            <person name="Griggs A."/>
            <person name="Gujja S."/>
            <person name="Hansen M."/>
            <person name="Heiman D."/>
            <person name="Howarth C."/>
            <person name="Larimer J."/>
            <person name="Lui A."/>
            <person name="MacDonald P.J.P."/>
            <person name="McCowen C."/>
            <person name="Montmayeur A."/>
            <person name="Murphy C."/>
            <person name="Neiman D."/>
            <person name="Pearson M."/>
            <person name="Priest M."/>
            <person name="Roberts A."/>
            <person name="Saif S."/>
            <person name="Shea T."/>
            <person name="Sisk P."/>
            <person name="Stolte C."/>
            <person name="Sykes S."/>
            <person name="Wortman J."/>
            <person name="Nusbaum C."/>
            <person name="Birren B."/>
        </authorList>
    </citation>
    <scope>NUCLEOTIDE SEQUENCE [LARGE SCALE GENOMIC DNA]</scope>
    <source>
        <strain evidence="5 6">ATCC 38327</strain>
    </source>
</reference>
<dbReference type="PROSITE" id="PS51417">
    <property type="entry name" value="ARF"/>
    <property type="match status" value="1"/>
</dbReference>
<sequence>MDAVSCKTLLVLGRFNRVDYRQISVDANVCAGSSAHDECWRRDTGGSTTTIAAAAVRVDFPNRPVDYSLTSCQLAALDCSAIIFQRADTASLGRLQPSASNSGIQVTNDVFLATLSNRSISVAMYTLLSGLYRHWTRKEEYYVIIIGLDNAGKTTLLERIKSIFTGVQGLPPEKIAPTIGLNIGKISLDKVHVNFWDLGGQLELHSIWEKYYAEAHAVIFVVDSTDVARLETVKSTFDRVVTSDALEGLPILMLANKQDVPGCLRVEEIKEVFNPIAVQLGARDSKVLPCVALTGSGVRDAVDWLFVRIQRNRIHRPPVFRE</sequence>
<keyword evidence="4" id="KW-0460">Magnesium</keyword>
<evidence type="ECO:0000313" key="5">
    <source>
        <dbReference type="EMBL" id="KNE63590.1"/>
    </source>
</evidence>
<protein>
    <submittedName>
        <fullName evidence="5">Small GTP-binding protein domain</fullName>
    </submittedName>
</protein>
<evidence type="ECO:0000256" key="4">
    <source>
        <dbReference type="PIRSR" id="PIRSR606689-2"/>
    </source>
</evidence>
<proteinExistence type="predicted"/>
<keyword evidence="6" id="KW-1185">Reference proteome</keyword>